<evidence type="ECO:0000256" key="3">
    <source>
        <dbReference type="ARBA" id="ARBA00022801"/>
    </source>
</evidence>
<gene>
    <name evidence="9" type="ORF">ADH66_18215</name>
    <name evidence="10" type="ORF">I5Q82_08630</name>
</gene>
<comment type="similarity">
    <text evidence="7">Belongs to the glycosyl hydrolase 18 family.</text>
</comment>
<keyword evidence="4" id="KW-0624">Polysaccharide degradation</keyword>
<keyword evidence="5 6" id="KW-0326">Glycosidase</keyword>
<dbReference type="RefSeq" id="WP_066537886.1">
    <property type="nucleotide sequence ID" value="NZ_CP021422.1"/>
</dbReference>
<dbReference type="GO" id="GO:0006032">
    <property type="term" value="P:chitin catabolic process"/>
    <property type="evidence" value="ECO:0007669"/>
    <property type="project" value="UniProtKB-KW"/>
</dbReference>
<dbReference type="PANTHER" id="PTHR11177:SF317">
    <property type="entry name" value="CHITINASE 12-RELATED"/>
    <property type="match status" value="1"/>
</dbReference>
<dbReference type="KEGG" id="amur:ADH66_18215"/>
<dbReference type="GO" id="GO:0005975">
    <property type="term" value="P:carbohydrate metabolic process"/>
    <property type="evidence" value="ECO:0007669"/>
    <property type="project" value="InterPro"/>
</dbReference>
<sequence length="333" mass="36715">MKKYVLAYSMNPGLTVFTPEDLQALTHINLAFGLVKEGRLDIGQLTNIGLCEKFRDWNPDIKIILSVGGWGAGGFSTMAMTTEGRRTFARSCQEAVEKYGLDGIDIDWEYPCSDQAGIDSDPRDRENFTLLLSELREVLGPRSLSIAAGAGEYFIEGTEMDKVAGLVDYVQIMTYDLRNGFTREAGHHAALRAGRGDHSGLNTVDMVEMFHKAGVPMEKLVIGAAFYSRRWTGVKNENHGLLQPAESTGQGGPGYSDITEEFIRENGFTKYWDQEAGAAYLFNGSEFISYESPEAIALKCRYVKAAGLLGLMYWEQGCDTTHELLGVIGKELG</sequence>
<evidence type="ECO:0000256" key="6">
    <source>
        <dbReference type="RuleBase" id="RU000489"/>
    </source>
</evidence>
<dbReference type="CDD" id="cd06548">
    <property type="entry name" value="GH18_chitinase"/>
    <property type="match status" value="1"/>
</dbReference>
<dbReference type="Proteomes" id="UP000196710">
    <property type="component" value="Chromosome"/>
</dbReference>
<dbReference type="PANTHER" id="PTHR11177">
    <property type="entry name" value="CHITINASE"/>
    <property type="match status" value="1"/>
</dbReference>
<dbReference type="InterPro" id="IPR050314">
    <property type="entry name" value="Glycosyl_Hydrlase_18"/>
</dbReference>
<dbReference type="SUPFAM" id="SSF51445">
    <property type="entry name" value="(Trans)glycosidases"/>
    <property type="match status" value="1"/>
</dbReference>
<keyword evidence="4" id="KW-0146">Chitin degradation</keyword>
<keyword evidence="3 6" id="KW-0378">Hydrolase</keyword>
<dbReference type="AlphaFoldDB" id="A0A1Z2XVF1"/>
<dbReference type="Proteomes" id="UP000596035">
    <property type="component" value="Chromosome"/>
</dbReference>
<dbReference type="PROSITE" id="PS51910">
    <property type="entry name" value="GH18_2"/>
    <property type="match status" value="1"/>
</dbReference>
<dbReference type="GO" id="GO:0008061">
    <property type="term" value="F:chitin binding"/>
    <property type="evidence" value="ECO:0007669"/>
    <property type="project" value="InterPro"/>
</dbReference>
<dbReference type="Gene3D" id="3.10.50.10">
    <property type="match status" value="1"/>
</dbReference>
<evidence type="ECO:0000313" key="12">
    <source>
        <dbReference type="Proteomes" id="UP000596035"/>
    </source>
</evidence>
<evidence type="ECO:0000256" key="4">
    <source>
        <dbReference type="ARBA" id="ARBA00023024"/>
    </source>
</evidence>
<reference evidence="11" key="2">
    <citation type="submission" date="2017-05" db="EMBL/GenBank/DDBJ databases">
        <title>Improved OligoMM genomes.</title>
        <authorList>
            <person name="Garzetti D."/>
        </authorList>
    </citation>
    <scope>NUCLEOTIDE SEQUENCE [LARGE SCALE GENOMIC DNA]</scope>
    <source>
        <strain evidence="11">KB18</strain>
    </source>
</reference>
<dbReference type="InterPro" id="IPR001223">
    <property type="entry name" value="Glyco_hydro18_cat"/>
</dbReference>
<reference evidence="10 12" key="3">
    <citation type="submission" date="2020-11" db="EMBL/GenBank/DDBJ databases">
        <title>Closed and high quality bacterial genomes of the OMM12 community.</title>
        <authorList>
            <person name="Marbouty M."/>
            <person name="Lamy-Besnier Q."/>
            <person name="Debarbieux L."/>
            <person name="Koszul R."/>
        </authorList>
    </citation>
    <scope>NUCLEOTIDE SEQUENCE [LARGE SCALE GENOMIC DNA]</scope>
    <source>
        <strain evidence="10 12">KB18</strain>
    </source>
</reference>
<proteinExistence type="inferred from homology"/>
<accession>A0A1Z2XVF1</accession>
<evidence type="ECO:0000259" key="8">
    <source>
        <dbReference type="PROSITE" id="PS51910"/>
    </source>
</evidence>
<name>A0A1Z2XVF1_9FIRM</name>
<dbReference type="EMBL" id="CP065321">
    <property type="protein sequence ID" value="QQR31699.1"/>
    <property type="molecule type" value="Genomic_DNA"/>
</dbReference>
<evidence type="ECO:0000256" key="1">
    <source>
        <dbReference type="ARBA" id="ARBA00000822"/>
    </source>
</evidence>
<comment type="catalytic activity">
    <reaction evidence="1">
        <text>Random endo-hydrolysis of N-acetyl-beta-D-glucosaminide (1-&gt;4)-beta-linkages in chitin and chitodextrins.</text>
        <dbReference type="EC" id="3.2.1.14"/>
    </reaction>
</comment>
<dbReference type="EC" id="3.2.1.14" evidence="2"/>
<organism evidence="10 12">
    <name type="scientific">Acutalibacter muris</name>
    <dbReference type="NCBI Taxonomy" id="1796620"/>
    <lineage>
        <taxon>Bacteria</taxon>
        <taxon>Bacillati</taxon>
        <taxon>Bacillota</taxon>
        <taxon>Clostridia</taxon>
        <taxon>Eubacteriales</taxon>
        <taxon>Acutalibacteraceae</taxon>
        <taxon>Acutalibacter</taxon>
    </lineage>
</organism>
<dbReference type="EMBL" id="CP021422">
    <property type="protein sequence ID" value="ASB42412.1"/>
    <property type="molecule type" value="Genomic_DNA"/>
</dbReference>
<protein>
    <recommendedName>
        <fullName evidence="2">chitinase</fullName>
        <ecNumber evidence="2">3.2.1.14</ecNumber>
    </recommendedName>
</protein>
<feature type="domain" description="GH18" evidence="8">
    <location>
        <begin position="3"/>
        <end position="333"/>
    </location>
</feature>
<dbReference type="SUPFAM" id="SSF54556">
    <property type="entry name" value="Chitinase insertion domain"/>
    <property type="match status" value="1"/>
</dbReference>
<dbReference type="InterPro" id="IPR011583">
    <property type="entry name" value="Chitinase_II/V-like_cat"/>
</dbReference>
<evidence type="ECO:0000313" key="11">
    <source>
        <dbReference type="Proteomes" id="UP000196710"/>
    </source>
</evidence>
<dbReference type="InterPro" id="IPR001579">
    <property type="entry name" value="Glyco_hydro_18_chit_AS"/>
</dbReference>
<evidence type="ECO:0000313" key="9">
    <source>
        <dbReference type="EMBL" id="ASB42412.1"/>
    </source>
</evidence>
<dbReference type="GO" id="GO:0008843">
    <property type="term" value="F:endochitinase activity"/>
    <property type="evidence" value="ECO:0007669"/>
    <property type="project" value="UniProtKB-EC"/>
</dbReference>
<evidence type="ECO:0000256" key="2">
    <source>
        <dbReference type="ARBA" id="ARBA00012729"/>
    </source>
</evidence>
<keyword evidence="4" id="KW-0119">Carbohydrate metabolism</keyword>
<dbReference type="Gene3D" id="3.20.20.80">
    <property type="entry name" value="Glycosidases"/>
    <property type="match status" value="1"/>
</dbReference>
<dbReference type="InterPro" id="IPR029070">
    <property type="entry name" value="Chitinase_insertion_sf"/>
</dbReference>
<reference evidence="9" key="1">
    <citation type="journal article" date="2017" name="Genome Announc.">
        <title>High-Quality Whole-Genome Sequences of the Oligo-Mouse-Microbiota Bacterial Community.</title>
        <authorList>
            <person name="Garzetti D."/>
            <person name="Brugiroux S."/>
            <person name="Bunk B."/>
            <person name="Pukall R."/>
            <person name="McCoy K.D."/>
            <person name="Macpherson A.J."/>
            <person name="Stecher B."/>
        </authorList>
    </citation>
    <scope>NUCLEOTIDE SEQUENCE</scope>
    <source>
        <strain evidence="9">KB18</strain>
    </source>
</reference>
<evidence type="ECO:0000256" key="5">
    <source>
        <dbReference type="ARBA" id="ARBA00023295"/>
    </source>
</evidence>
<dbReference type="InterPro" id="IPR017853">
    <property type="entry name" value="GH"/>
</dbReference>
<dbReference type="PROSITE" id="PS01095">
    <property type="entry name" value="GH18_1"/>
    <property type="match status" value="1"/>
</dbReference>
<keyword evidence="11" id="KW-1185">Reference proteome</keyword>
<dbReference type="Pfam" id="PF00704">
    <property type="entry name" value="Glyco_hydro_18"/>
    <property type="match status" value="1"/>
</dbReference>
<evidence type="ECO:0000313" key="10">
    <source>
        <dbReference type="EMBL" id="QQR31699.1"/>
    </source>
</evidence>
<evidence type="ECO:0000256" key="7">
    <source>
        <dbReference type="RuleBase" id="RU004453"/>
    </source>
</evidence>
<dbReference type="SMART" id="SM00636">
    <property type="entry name" value="Glyco_18"/>
    <property type="match status" value="1"/>
</dbReference>